<evidence type="ECO:0000313" key="1">
    <source>
        <dbReference type="EMBL" id="AMP05325.1"/>
    </source>
</evidence>
<name>A0A127Q689_9BURK</name>
<proteinExistence type="predicted"/>
<protein>
    <submittedName>
        <fullName evidence="1">Uncharacterized protein</fullName>
    </submittedName>
</protein>
<dbReference type="KEGG" id="cpra:CPter91_2984"/>
<dbReference type="STRING" id="279113.CPter91_2984"/>
<accession>A0A127Q689</accession>
<reference evidence="1 2" key="1">
    <citation type="submission" date="2015-11" db="EMBL/GenBank/DDBJ databases">
        <title>Exploring the genomic traits of fungus-feeding bacterial genus Collimonas.</title>
        <authorList>
            <person name="Song C."/>
            <person name="Schmidt R."/>
            <person name="de Jager V."/>
            <person name="Krzyzanowska D."/>
            <person name="Jongedijk E."/>
            <person name="Cankar K."/>
            <person name="Beekwilder J."/>
            <person name="van Veen A."/>
            <person name="de Boer W."/>
            <person name="van Veen J.A."/>
            <person name="Garbeva P."/>
        </authorList>
    </citation>
    <scope>NUCLEOTIDE SEQUENCE [LARGE SCALE GENOMIC DNA]</scope>
    <source>
        <strain evidence="1 2">Ter91</strain>
    </source>
</reference>
<gene>
    <name evidence="1" type="ORF">CPter91_2984</name>
</gene>
<evidence type="ECO:0000313" key="2">
    <source>
        <dbReference type="Proteomes" id="UP000074561"/>
    </source>
</evidence>
<dbReference type="PATRIC" id="fig|279113.9.peg.2947"/>
<dbReference type="EMBL" id="CP013234">
    <property type="protein sequence ID" value="AMP05325.1"/>
    <property type="molecule type" value="Genomic_DNA"/>
</dbReference>
<dbReference type="AlphaFoldDB" id="A0A127Q689"/>
<organism evidence="1 2">
    <name type="scientific">Collimonas pratensis</name>
    <dbReference type="NCBI Taxonomy" id="279113"/>
    <lineage>
        <taxon>Bacteria</taxon>
        <taxon>Pseudomonadati</taxon>
        <taxon>Pseudomonadota</taxon>
        <taxon>Betaproteobacteria</taxon>
        <taxon>Burkholderiales</taxon>
        <taxon>Oxalobacteraceae</taxon>
        <taxon>Collimonas</taxon>
    </lineage>
</organism>
<dbReference type="Proteomes" id="UP000074561">
    <property type="component" value="Chromosome"/>
</dbReference>
<sequence length="105" mass="12597">MDLWRADVLYSKENFSKRTMRGYRLWGLPYVRLMRSYPIFAKIAQILATWFIEDIAYQMHCRPVGNWKGWILRELFFKPLCSTIGFLLKEKASSIIRNDKTTAWQ</sequence>